<accession>A0A917P816</accession>
<dbReference type="AlphaFoldDB" id="A0A917P816"/>
<feature type="chain" id="PRO_5037355982" evidence="2">
    <location>
        <begin position="34"/>
        <end position="59"/>
    </location>
</feature>
<sequence length="59" mass="5968">MVPSARKRIRHLVGAFCVAALLAATVGVTSAEAMPQTTKAAAESQSTECTGPLNPPGCV</sequence>
<organism evidence="3 4">
    <name type="scientific">Streptomyces brasiliensis</name>
    <dbReference type="NCBI Taxonomy" id="1954"/>
    <lineage>
        <taxon>Bacteria</taxon>
        <taxon>Bacillati</taxon>
        <taxon>Actinomycetota</taxon>
        <taxon>Actinomycetes</taxon>
        <taxon>Kitasatosporales</taxon>
        <taxon>Streptomycetaceae</taxon>
        <taxon>Streptomyces</taxon>
    </lineage>
</organism>
<protein>
    <submittedName>
        <fullName evidence="3">Uncharacterized protein</fullName>
    </submittedName>
</protein>
<evidence type="ECO:0000313" key="3">
    <source>
        <dbReference type="EMBL" id="GGJ66197.1"/>
    </source>
</evidence>
<dbReference type="EMBL" id="BMQA01000091">
    <property type="protein sequence ID" value="GGJ66197.1"/>
    <property type="molecule type" value="Genomic_DNA"/>
</dbReference>
<feature type="compositionally biased region" description="Polar residues" evidence="1">
    <location>
        <begin position="35"/>
        <end position="49"/>
    </location>
</feature>
<reference evidence="3" key="2">
    <citation type="submission" date="2020-09" db="EMBL/GenBank/DDBJ databases">
        <authorList>
            <person name="Sun Q."/>
            <person name="Ohkuma M."/>
        </authorList>
    </citation>
    <scope>NUCLEOTIDE SEQUENCE</scope>
    <source>
        <strain evidence="3">JCM 3086</strain>
    </source>
</reference>
<comment type="caution">
    <text evidence="3">The sequence shown here is derived from an EMBL/GenBank/DDBJ whole genome shotgun (WGS) entry which is preliminary data.</text>
</comment>
<evidence type="ECO:0000256" key="1">
    <source>
        <dbReference type="SAM" id="MobiDB-lite"/>
    </source>
</evidence>
<keyword evidence="4" id="KW-1185">Reference proteome</keyword>
<name>A0A917P816_9ACTN</name>
<feature type="region of interest" description="Disordered" evidence="1">
    <location>
        <begin position="33"/>
        <end position="59"/>
    </location>
</feature>
<feature type="signal peptide" evidence="2">
    <location>
        <begin position="1"/>
        <end position="33"/>
    </location>
</feature>
<keyword evidence="2" id="KW-0732">Signal</keyword>
<evidence type="ECO:0000256" key="2">
    <source>
        <dbReference type="SAM" id="SignalP"/>
    </source>
</evidence>
<evidence type="ECO:0000313" key="4">
    <source>
        <dbReference type="Proteomes" id="UP000657574"/>
    </source>
</evidence>
<reference evidence="3" key="1">
    <citation type="journal article" date="2014" name="Int. J. Syst. Evol. Microbiol.">
        <title>Complete genome sequence of Corynebacterium casei LMG S-19264T (=DSM 44701T), isolated from a smear-ripened cheese.</title>
        <authorList>
            <consortium name="US DOE Joint Genome Institute (JGI-PGF)"/>
            <person name="Walter F."/>
            <person name="Albersmeier A."/>
            <person name="Kalinowski J."/>
            <person name="Ruckert C."/>
        </authorList>
    </citation>
    <scope>NUCLEOTIDE SEQUENCE</scope>
    <source>
        <strain evidence="3">JCM 3086</strain>
    </source>
</reference>
<proteinExistence type="predicted"/>
<dbReference type="Proteomes" id="UP000657574">
    <property type="component" value="Unassembled WGS sequence"/>
</dbReference>
<gene>
    <name evidence="3" type="ORF">GCM10010121_091130</name>
</gene>